<dbReference type="Proteomes" id="UP000318288">
    <property type="component" value="Unassembled WGS sequence"/>
</dbReference>
<evidence type="ECO:0000313" key="1">
    <source>
        <dbReference type="EMBL" id="TWU50977.1"/>
    </source>
</evidence>
<accession>A0A5C6ES96</accession>
<evidence type="ECO:0000313" key="2">
    <source>
        <dbReference type="Proteomes" id="UP000318288"/>
    </source>
</evidence>
<keyword evidence="2" id="KW-1185">Reference proteome</keyword>
<proteinExistence type="predicted"/>
<dbReference type="EMBL" id="SJPW01000005">
    <property type="protein sequence ID" value="TWU50977.1"/>
    <property type="molecule type" value="Genomic_DNA"/>
</dbReference>
<organism evidence="1 2">
    <name type="scientific">Rubripirellula tenax</name>
    <dbReference type="NCBI Taxonomy" id="2528015"/>
    <lineage>
        <taxon>Bacteria</taxon>
        <taxon>Pseudomonadati</taxon>
        <taxon>Planctomycetota</taxon>
        <taxon>Planctomycetia</taxon>
        <taxon>Pirellulales</taxon>
        <taxon>Pirellulaceae</taxon>
        <taxon>Rubripirellula</taxon>
    </lineage>
</organism>
<gene>
    <name evidence="1" type="ORF">Poly51_42700</name>
</gene>
<protein>
    <submittedName>
        <fullName evidence="1">Uncharacterized protein</fullName>
    </submittedName>
</protein>
<comment type="caution">
    <text evidence="1">The sequence shown here is derived from an EMBL/GenBank/DDBJ whole genome shotgun (WGS) entry which is preliminary data.</text>
</comment>
<name>A0A5C6ES96_9BACT</name>
<sequence length="82" mass="9095">MDTGFAEHLRQRQQQIGGNSLQCLDASLLINRDRLNPVPVIKLDGITVGVADFQNRSVPSIGIINLWEKPVRTSMRQNIGAI</sequence>
<dbReference type="AlphaFoldDB" id="A0A5C6ES96"/>
<reference evidence="1 2" key="1">
    <citation type="submission" date="2019-02" db="EMBL/GenBank/DDBJ databases">
        <title>Deep-cultivation of Planctomycetes and their phenomic and genomic characterization uncovers novel biology.</title>
        <authorList>
            <person name="Wiegand S."/>
            <person name="Jogler M."/>
            <person name="Boedeker C."/>
            <person name="Pinto D."/>
            <person name="Vollmers J."/>
            <person name="Rivas-Marin E."/>
            <person name="Kohn T."/>
            <person name="Peeters S.H."/>
            <person name="Heuer A."/>
            <person name="Rast P."/>
            <person name="Oberbeckmann S."/>
            <person name="Bunk B."/>
            <person name="Jeske O."/>
            <person name="Meyerdierks A."/>
            <person name="Storesund J.E."/>
            <person name="Kallscheuer N."/>
            <person name="Luecker S."/>
            <person name="Lage O.M."/>
            <person name="Pohl T."/>
            <person name="Merkel B.J."/>
            <person name="Hornburger P."/>
            <person name="Mueller R.-W."/>
            <person name="Bruemmer F."/>
            <person name="Labrenz M."/>
            <person name="Spormann A.M."/>
            <person name="Op Den Camp H."/>
            <person name="Overmann J."/>
            <person name="Amann R."/>
            <person name="Jetten M.S.M."/>
            <person name="Mascher T."/>
            <person name="Medema M.H."/>
            <person name="Devos D.P."/>
            <person name="Kaster A.-K."/>
            <person name="Ovreas L."/>
            <person name="Rohde M."/>
            <person name="Galperin M.Y."/>
            <person name="Jogler C."/>
        </authorList>
    </citation>
    <scope>NUCLEOTIDE SEQUENCE [LARGE SCALE GENOMIC DNA]</scope>
    <source>
        <strain evidence="1 2">Poly51</strain>
    </source>
</reference>